<feature type="transmembrane region" description="Helical" evidence="2">
    <location>
        <begin position="36"/>
        <end position="58"/>
    </location>
</feature>
<reference evidence="5" key="1">
    <citation type="journal article" date="2019" name="Int. J. Syst. Evol. Microbiol.">
        <title>The Global Catalogue of Microorganisms (GCM) 10K type strain sequencing project: providing services to taxonomists for standard genome sequencing and annotation.</title>
        <authorList>
            <consortium name="The Broad Institute Genomics Platform"/>
            <consortium name="The Broad Institute Genome Sequencing Center for Infectious Disease"/>
            <person name="Wu L."/>
            <person name="Ma J."/>
        </authorList>
    </citation>
    <scope>NUCLEOTIDE SEQUENCE [LARGE SCALE GENOMIC DNA]</scope>
    <source>
        <strain evidence="5">KCTC 52490</strain>
    </source>
</reference>
<accession>A0ABW6AJB7</accession>
<comment type="similarity">
    <text evidence="1">Belongs to the bacterial sugar transferase family.</text>
</comment>
<dbReference type="PANTHER" id="PTHR30576:SF21">
    <property type="entry name" value="UDP-GLUCOSE:UNDECAPRENYL-PHOSPHATE GLUCOSE-1-PHOSPHATE TRANSFERASE"/>
    <property type="match status" value="1"/>
</dbReference>
<gene>
    <name evidence="4" type="ORF">ACFS25_10225</name>
</gene>
<keyword evidence="2" id="KW-0472">Membrane</keyword>
<evidence type="ECO:0000259" key="3">
    <source>
        <dbReference type="Pfam" id="PF02397"/>
    </source>
</evidence>
<evidence type="ECO:0000313" key="5">
    <source>
        <dbReference type="Proteomes" id="UP001597512"/>
    </source>
</evidence>
<dbReference type="RefSeq" id="WP_381499557.1">
    <property type="nucleotide sequence ID" value="NZ_JBHUOM010000002.1"/>
</dbReference>
<dbReference type="Proteomes" id="UP001597512">
    <property type="component" value="Unassembled WGS sequence"/>
</dbReference>
<keyword evidence="2" id="KW-1133">Transmembrane helix</keyword>
<evidence type="ECO:0000256" key="1">
    <source>
        <dbReference type="ARBA" id="ARBA00006464"/>
    </source>
</evidence>
<sequence>MLSLDSHYKPLYVYAEPRTRHSDITYQRVGKRGFDICFALLVTTLILSWLIPLVGLLICVDSKGPVLFVQKRTGYRGNWFYCLKFRTMTHQPEAGFKQATKNDDRVTRIGEFLRRTNLDEMPQFLNVLIGDMSIVGPRPHAVQHDILFWNKFPDYRKRYRMKPGITGLAQVYGCRGETDQLMKMQHRVRYDRFYNKKKSLQLDIWLCWLTVKAMMNGNINAW</sequence>
<protein>
    <submittedName>
        <fullName evidence="4">Sugar transferase</fullName>
    </submittedName>
</protein>
<evidence type="ECO:0000256" key="2">
    <source>
        <dbReference type="SAM" id="Phobius"/>
    </source>
</evidence>
<keyword evidence="4" id="KW-0808">Transferase</keyword>
<dbReference type="PANTHER" id="PTHR30576">
    <property type="entry name" value="COLANIC BIOSYNTHESIS UDP-GLUCOSE LIPID CARRIER TRANSFERASE"/>
    <property type="match status" value="1"/>
</dbReference>
<keyword evidence="2" id="KW-0812">Transmembrane</keyword>
<dbReference type="GO" id="GO:0016740">
    <property type="term" value="F:transferase activity"/>
    <property type="evidence" value="ECO:0007669"/>
    <property type="project" value="UniProtKB-KW"/>
</dbReference>
<dbReference type="EMBL" id="JBHUOM010000002">
    <property type="protein sequence ID" value="MFD2934159.1"/>
    <property type="molecule type" value="Genomic_DNA"/>
</dbReference>
<evidence type="ECO:0000313" key="4">
    <source>
        <dbReference type="EMBL" id="MFD2934159.1"/>
    </source>
</evidence>
<dbReference type="Pfam" id="PF02397">
    <property type="entry name" value="Bac_transf"/>
    <property type="match status" value="1"/>
</dbReference>
<dbReference type="InterPro" id="IPR003362">
    <property type="entry name" value="Bact_transf"/>
</dbReference>
<comment type="caution">
    <text evidence="4">The sequence shown here is derived from an EMBL/GenBank/DDBJ whole genome shotgun (WGS) entry which is preliminary data.</text>
</comment>
<organism evidence="4 5">
    <name type="scientific">Spirosoma flavum</name>
    <dbReference type="NCBI Taxonomy" id="2048557"/>
    <lineage>
        <taxon>Bacteria</taxon>
        <taxon>Pseudomonadati</taxon>
        <taxon>Bacteroidota</taxon>
        <taxon>Cytophagia</taxon>
        <taxon>Cytophagales</taxon>
        <taxon>Cytophagaceae</taxon>
        <taxon>Spirosoma</taxon>
    </lineage>
</organism>
<feature type="domain" description="Bacterial sugar transferase" evidence="3">
    <location>
        <begin position="31"/>
        <end position="215"/>
    </location>
</feature>
<proteinExistence type="inferred from homology"/>
<name>A0ABW6AJB7_9BACT</name>
<keyword evidence="5" id="KW-1185">Reference proteome</keyword>